<dbReference type="SUPFAM" id="SSF88659">
    <property type="entry name" value="Sigma3 and sigma4 domains of RNA polymerase sigma factors"/>
    <property type="match status" value="1"/>
</dbReference>
<dbReference type="PATRIC" id="fig|251702.3.peg.1945"/>
<evidence type="ECO:0000256" key="3">
    <source>
        <dbReference type="ARBA" id="ARBA00023082"/>
    </source>
</evidence>
<evidence type="ECO:0000256" key="1">
    <source>
        <dbReference type="ARBA" id="ARBA00010641"/>
    </source>
</evidence>
<dbReference type="InterPro" id="IPR039425">
    <property type="entry name" value="RNA_pol_sigma-70-like"/>
</dbReference>
<dbReference type="InterPro" id="IPR036388">
    <property type="entry name" value="WH-like_DNA-bd_sf"/>
</dbReference>
<dbReference type="PANTHER" id="PTHR43133:SF63">
    <property type="entry name" value="RNA POLYMERASE SIGMA FACTOR FECI-RELATED"/>
    <property type="match status" value="1"/>
</dbReference>
<feature type="domain" description="RNA polymerase sigma factor 70 region 4 type 2" evidence="6">
    <location>
        <begin position="125"/>
        <end position="174"/>
    </location>
</feature>
<dbReference type="Pfam" id="PF04542">
    <property type="entry name" value="Sigma70_r2"/>
    <property type="match status" value="1"/>
</dbReference>
<keyword evidence="4" id="KW-0804">Transcription</keyword>
<dbReference type="Gene3D" id="1.10.1740.10">
    <property type="match status" value="1"/>
</dbReference>
<dbReference type="InterPro" id="IPR013324">
    <property type="entry name" value="RNA_pol_sigma_r3/r4-like"/>
</dbReference>
<keyword evidence="2" id="KW-0805">Transcription regulation</keyword>
<dbReference type="NCBIfam" id="TIGR02937">
    <property type="entry name" value="sigma70-ECF"/>
    <property type="match status" value="1"/>
</dbReference>
<dbReference type="Gene3D" id="1.10.10.10">
    <property type="entry name" value="Winged helix-like DNA-binding domain superfamily/Winged helix DNA-binding domain"/>
    <property type="match status" value="1"/>
</dbReference>
<dbReference type="GO" id="GO:0003677">
    <property type="term" value="F:DNA binding"/>
    <property type="evidence" value="ECO:0007669"/>
    <property type="project" value="InterPro"/>
</dbReference>
<accession>A0A0P9JEJ0</accession>
<evidence type="ECO:0000259" key="6">
    <source>
        <dbReference type="Pfam" id="PF08281"/>
    </source>
</evidence>
<name>A0A0P9JEJ0_9PSED</name>
<comment type="similarity">
    <text evidence="1">Belongs to the sigma-70 factor family. ECF subfamily.</text>
</comment>
<dbReference type="AlphaFoldDB" id="A0A0P9JEJ0"/>
<dbReference type="Proteomes" id="UP000050425">
    <property type="component" value="Unassembled WGS sequence"/>
</dbReference>
<evidence type="ECO:0000256" key="2">
    <source>
        <dbReference type="ARBA" id="ARBA00023015"/>
    </source>
</evidence>
<reference evidence="7 8" key="1">
    <citation type="submission" date="2015-09" db="EMBL/GenBank/DDBJ databases">
        <title>Genome announcement of multiple Pseudomonas syringae strains.</title>
        <authorList>
            <person name="Thakur S."/>
            <person name="Wang P.W."/>
            <person name="Gong Y."/>
            <person name="Weir B.S."/>
            <person name="Guttman D.S."/>
        </authorList>
    </citation>
    <scope>NUCLEOTIDE SEQUENCE [LARGE SCALE GENOMIC DNA]</scope>
    <source>
        <strain evidence="7 8">ICMP4303</strain>
    </source>
</reference>
<proteinExistence type="inferred from homology"/>
<sequence length="187" mass="20902">MRSIIICLNLRSGLSVSQSHFNDVFLAQRAVLLRTLQRMVGNPSTAEDLLHETWLRVSRALTEHPVDHLEPFVFQTARNLALDHLRARRIHARTLVEDVSPGQLERVVAQLGKPEDAAHAKRLLESLSASLSTLSPRQQKIFTLSRLNGCSYLEIAEQLQVSASTVQKELKLIMAICIGVVSRLDPP</sequence>
<protein>
    <submittedName>
        <fullName evidence="7">Sigma-70 region 2</fullName>
    </submittedName>
</protein>
<dbReference type="InterPro" id="IPR007627">
    <property type="entry name" value="RNA_pol_sigma70_r2"/>
</dbReference>
<organism evidence="7 8">
    <name type="scientific">Pseudomonas syringae pv. antirrhini</name>
    <dbReference type="NCBI Taxonomy" id="251702"/>
    <lineage>
        <taxon>Bacteria</taxon>
        <taxon>Pseudomonadati</taxon>
        <taxon>Pseudomonadota</taxon>
        <taxon>Gammaproteobacteria</taxon>
        <taxon>Pseudomonadales</taxon>
        <taxon>Pseudomonadaceae</taxon>
        <taxon>Pseudomonas</taxon>
    </lineage>
</organism>
<dbReference type="EMBL" id="LJPT01000110">
    <property type="protein sequence ID" value="KPW47509.1"/>
    <property type="molecule type" value="Genomic_DNA"/>
</dbReference>
<keyword evidence="3" id="KW-0731">Sigma factor</keyword>
<dbReference type="SUPFAM" id="SSF88946">
    <property type="entry name" value="Sigma2 domain of RNA polymerase sigma factors"/>
    <property type="match status" value="1"/>
</dbReference>
<gene>
    <name evidence="7" type="ORF">ALO88_100387</name>
</gene>
<evidence type="ECO:0000313" key="8">
    <source>
        <dbReference type="Proteomes" id="UP000050425"/>
    </source>
</evidence>
<evidence type="ECO:0000313" key="7">
    <source>
        <dbReference type="EMBL" id="KPW47509.1"/>
    </source>
</evidence>
<evidence type="ECO:0000256" key="4">
    <source>
        <dbReference type="ARBA" id="ARBA00023163"/>
    </source>
</evidence>
<dbReference type="InterPro" id="IPR013325">
    <property type="entry name" value="RNA_pol_sigma_r2"/>
</dbReference>
<dbReference type="GO" id="GO:0016987">
    <property type="term" value="F:sigma factor activity"/>
    <property type="evidence" value="ECO:0007669"/>
    <property type="project" value="UniProtKB-KW"/>
</dbReference>
<feature type="domain" description="RNA polymerase sigma-70 region 2" evidence="5">
    <location>
        <begin position="31"/>
        <end position="89"/>
    </location>
</feature>
<dbReference type="GO" id="GO:0006352">
    <property type="term" value="P:DNA-templated transcription initiation"/>
    <property type="evidence" value="ECO:0007669"/>
    <property type="project" value="InterPro"/>
</dbReference>
<dbReference type="Pfam" id="PF08281">
    <property type="entry name" value="Sigma70_r4_2"/>
    <property type="match status" value="1"/>
</dbReference>
<comment type="caution">
    <text evidence="7">The sequence shown here is derived from an EMBL/GenBank/DDBJ whole genome shotgun (WGS) entry which is preliminary data.</text>
</comment>
<dbReference type="InterPro" id="IPR014284">
    <property type="entry name" value="RNA_pol_sigma-70_dom"/>
</dbReference>
<dbReference type="InterPro" id="IPR013249">
    <property type="entry name" value="RNA_pol_sigma70_r4_t2"/>
</dbReference>
<dbReference type="PANTHER" id="PTHR43133">
    <property type="entry name" value="RNA POLYMERASE ECF-TYPE SIGMA FACTO"/>
    <property type="match status" value="1"/>
</dbReference>
<evidence type="ECO:0000259" key="5">
    <source>
        <dbReference type="Pfam" id="PF04542"/>
    </source>
</evidence>